<keyword evidence="5 13" id="KW-0808">Transferase</keyword>
<protein>
    <recommendedName>
        <fullName evidence="4 13">Pyruvate kinase</fullName>
        <ecNumber evidence="4 13">2.7.1.40</ecNumber>
    </recommendedName>
</protein>
<evidence type="ECO:0000256" key="2">
    <source>
        <dbReference type="ARBA" id="ARBA00004997"/>
    </source>
</evidence>
<keyword evidence="9" id="KW-0067">ATP-binding</keyword>
<evidence type="ECO:0000313" key="16">
    <source>
        <dbReference type="Proteomes" id="UP000546162"/>
    </source>
</evidence>
<evidence type="ECO:0000256" key="8">
    <source>
        <dbReference type="ARBA" id="ARBA00022777"/>
    </source>
</evidence>
<dbReference type="SUPFAM" id="SSF51621">
    <property type="entry name" value="Phosphoenolpyruvate/pyruvate domain"/>
    <property type="match status" value="1"/>
</dbReference>
<evidence type="ECO:0000256" key="4">
    <source>
        <dbReference type="ARBA" id="ARBA00012142"/>
    </source>
</evidence>
<dbReference type="InterPro" id="IPR015793">
    <property type="entry name" value="Pyrv_Knase_brl"/>
</dbReference>
<dbReference type="GO" id="GO:0030955">
    <property type="term" value="F:potassium ion binding"/>
    <property type="evidence" value="ECO:0007669"/>
    <property type="project" value="InterPro"/>
</dbReference>
<dbReference type="GO" id="GO:0000287">
    <property type="term" value="F:magnesium ion binding"/>
    <property type="evidence" value="ECO:0007669"/>
    <property type="project" value="InterPro"/>
</dbReference>
<organism evidence="15 16">
    <name type="scientific">Actinoplanes octamycinicus</name>
    <dbReference type="NCBI Taxonomy" id="135948"/>
    <lineage>
        <taxon>Bacteria</taxon>
        <taxon>Bacillati</taxon>
        <taxon>Actinomycetota</taxon>
        <taxon>Actinomycetes</taxon>
        <taxon>Micromonosporales</taxon>
        <taxon>Micromonosporaceae</taxon>
        <taxon>Actinoplanes</taxon>
    </lineage>
</organism>
<proteinExistence type="inferred from homology"/>
<dbReference type="EC" id="2.7.1.40" evidence="4 13"/>
<dbReference type="Proteomes" id="UP000546162">
    <property type="component" value="Unassembled WGS sequence"/>
</dbReference>
<evidence type="ECO:0000256" key="1">
    <source>
        <dbReference type="ARBA" id="ARBA00001958"/>
    </source>
</evidence>
<dbReference type="SUPFAM" id="SSF50800">
    <property type="entry name" value="PK beta-barrel domain-like"/>
    <property type="match status" value="1"/>
</dbReference>
<dbReference type="GO" id="GO:0004743">
    <property type="term" value="F:pyruvate kinase activity"/>
    <property type="evidence" value="ECO:0007669"/>
    <property type="project" value="UniProtKB-EC"/>
</dbReference>
<dbReference type="AlphaFoldDB" id="A0A7W7GVL3"/>
<keyword evidence="11 13" id="KW-0324">Glycolysis</keyword>
<keyword evidence="7" id="KW-0547">Nucleotide-binding</keyword>
<dbReference type="GO" id="GO:0005524">
    <property type="term" value="F:ATP binding"/>
    <property type="evidence" value="ECO:0007669"/>
    <property type="project" value="UniProtKB-KW"/>
</dbReference>
<dbReference type="RefSeq" id="WP_185039639.1">
    <property type="nucleotide sequence ID" value="NZ_BAABFG010000005.1"/>
</dbReference>
<dbReference type="InterPro" id="IPR015813">
    <property type="entry name" value="Pyrv/PenolPyrv_kinase-like_dom"/>
</dbReference>
<evidence type="ECO:0000256" key="11">
    <source>
        <dbReference type="ARBA" id="ARBA00023152"/>
    </source>
</evidence>
<dbReference type="InterPro" id="IPR015806">
    <property type="entry name" value="Pyrv_Knase_insert_dom_sf"/>
</dbReference>
<evidence type="ECO:0000256" key="6">
    <source>
        <dbReference type="ARBA" id="ARBA00022723"/>
    </source>
</evidence>
<sequence length="342" mass="35305">MTAILATIGRATRAPETMAALLRLGVSGFRFSASKFGVAELAAQAADARAASRAVGRPVDLLLDLPGSKIRFTNPDIIDLDATPVLRIHFGRSPGAGDPAVPDVGLPCPELGREIAAGDVLLVGDGEIALTVVAVSDGWCTAEALTGELLAPRKGVQLAGREPGRRPPASRADLALLDQLAESAFTGAIVSFAEDAAALAPVRARWGRRSANAVVAKVETRAGVAGIAEIAGSADSVLIGRGDLLLDGGALDFHRLCTTAVRECRRRSVPVVVATELLTGLDRSWLPLRSELAYLGGLLESGVDGLLLAAETTGGSDPLRTTRLLADLIHRYAAVPAASPLA</sequence>
<dbReference type="InterPro" id="IPR040442">
    <property type="entry name" value="Pyrv_kinase-like_dom_sf"/>
</dbReference>
<dbReference type="PANTHER" id="PTHR11817">
    <property type="entry name" value="PYRUVATE KINASE"/>
    <property type="match status" value="1"/>
</dbReference>
<gene>
    <name evidence="15" type="ORF">BJY16_002506</name>
</gene>
<dbReference type="Gene3D" id="3.20.20.60">
    <property type="entry name" value="Phosphoenolpyruvate-binding domains"/>
    <property type="match status" value="1"/>
</dbReference>
<dbReference type="PRINTS" id="PR01050">
    <property type="entry name" value="PYRUVTKNASE"/>
</dbReference>
<evidence type="ECO:0000256" key="12">
    <source>
        <dbReference type="ARBA" id="ARBA00023317"/>
    </source>
</evidence>
<keyword evidence="10 13" id="KW-0460">Magnesium</keyword>
<keyword evidence="8 13" id="KW-0418">Kinase</keyword>
<evidence type="ECO:0000256" key="3">
    <source>
        <dbReference type="ARBA" id="ARBA00008663"/>
    </source>
</evidence>
<dbReference type="InterPro" id="IPR001697">
    <property type="entry name" value="Pyr_Knase"/>
</dbReference>
<reference evidence="15 16" key="1">
    <citation type="submission" date="2020-08" db="EMBL/GenBank/DDBJ databases">
        <title>Sequencing the genomes of 1000 actinobacteria strains.</title>
        <authorList>
            <person name="Klenk H.-P."/>
        </authorList>
    </citation>
    <scope>NUCLEOTIDE SEQUENCE [LARGE SCALE GENOMIC DNA]</scope>
    <source>
        <strain evidence="15 16">DSM 45809</strain>
    </source>
</reference>
<keyword evidence="6" id="KW-0479">Metal-binding</keyword>
<comment type="pathway">
    <text evidence="2 13">Carbohydrate degradation; glycolysis; pyruvate from D-glyceraldehyde 3-phosphate: step 5/5.</text>
</comment>
<feature type="domain" description="Pyruvate kinase barrel" evidence="14">
    <location>
        <begin position="2"/>
        <end position="320"/>
    </location>
</feature>
<evidence type="ECO:0000256" key="9">
    <source>
        <dbReference type="ARBA" id="ARBA00022840"/>
    </source>
</evidence>
<dbReference type="InterPro" id="IPR011037">
    <property type="entry name" value="Pyrv_Knase-like_insert_dom_sf"/>
</dbReference>
<evidence type="ECO:0000256" key="10">
    <source>
        <dbReference type="ARBA" id="ARBA00022842"/>
    </source>
</evidence>
<name>A0A7W7GVL3_9ACTN</name>
<accession>A0A7W7GVL3</accession>
<evidence type="ECO:0000256" key="7">
    <source>
        <dbReference type="ARBA" id="ARBA00022741"/>
    </source>
</evidence>
<keyword evidence="16" id="KW-1185">Reference proteome</keyword>
<keyword evidence="12 15" id="KW-0670">Pyruvate</keyword>
<evidence type="ECO:0000256" key="13">
    <source>
        <dbReference type="RuleBase" id="RU000504"/>
    </source>
</evidence>
<evidence type="ECO:0000256" key="5">
    <source>
        <dbReference type="ARBA" id="ARBA00022679"/>
    </source>
</evidence>
<dbReference type="GO" id="GO:0016301">
    <property type="term" value="F:kinase activity"/>
    <property type="evidence" value="ECO:0007669"/>
    <property type="project" value="UniProtKB-KW"/>
</dbReference>
<dbReference type="Gene3D" id="2.40.33.10">
    <property type="entry name" value="PK beta-barrel domain-like"/>
    <property type="match status" value="1"/>
</dbReference>
<dbReference type="UniPathway" id="UPA00109">
    <property type="reaction ID" value="UER00188"/>
</dbReference>
<dbReference type="Pfam" id="PF00224">
    <property type="entry name" value="PK"/>
    <property type="match status" value="1"/>
</dbReference>
<evidence type="ECO:0000259" key="14">
    <source>
        <dbReference type="Pfam" id="PF00224"/>
    </source>
</evidence>
<evidence type="ECO:0000313" key="15">
    <source>
        <dbReference type="EMBL" id="MBB4739047.1"/>
    </source>
</evidence>
<comment type="similarity">
    <text evidence="3 13">Belongs to the pyruvate kinase family.</text>
</comment>
<comment type="catalytic activity">
    <reaction evidence="13">
        <text>pyruvate + ATP = phosphoenolpyruvate + ADP + H(+)</text>
        <dbReference type="Rhea" id="RHEA:18157"/>
        <dbReference type="ChEBI" id="CHEBI:15361"/>
        <dbReference type="ChEBI" id="CHEBI:15378"/>
        <dbReference type="ChEBI" id="CHEBI:30616"/>
        <dbReference type="ChEBI" id="CHEBI:58702"/>
        <dbReference type="ChEBI" id="CHEBI:456216"/>
        <dbReference type="EC" id="2.7.1.40"/>
    </reaction>
</comment>
<dbReference type="EMBL" id="JACHNB010000001">
    <property type="protein sequence ID" value="MBB4739047.1"/>
    <property type="molecule type" value="Genomic_DNA"/>
</dbReference>
<comment type="caution">
    <text evidence="15">The sequence shown here is derived from an EMBL/GenBank/DDBJ whole genome shotgun (WGS) entry which is preliminary data.</text>
</comment>
<comment type="cofactor">
    <cofactor evidence="1">
        <name>K(+)</name>
        <dbReference type="ChEBI" id="CHEBI:29103"/>
    </cofactor>
</comment>